<gene>
    <name evidence="1" type="ORF">GCM10007870_16500</name>
</gene>
<sequence length="134" mass="15032">MGRAPAKFSFLKDVKFVTKKTTVQKSPRDAFINALDKQISAVEALRDNEELPKGRKATRLWFKVDFAGNITTDLRYGSKTIALPGMTASQTINIGTGYDNLLAFYEKVRESAHSGEFDDILIKMSQEISKRLGR</sequence>
<reference evidence="2" key="1">
    <citation type="journal article" date="2019" name="Int. J. Syst. Evol. Microbiol.">
        <title>The Global Catalogue of Microorganisms (GCM) 10K type strain sequencing project: providing services to taxonomists for standard genome sequencing and annotation.</title>
        <authorList>
            <consortium name="The Broad Institute Genomics Platform"/>
            <consortium name="The Broad Institute Genome Sequencing Center for Infectious Disease"/>
            <person name="Wu L."/>
            <person name="Ma J."/>
        </authorList>
    </citation>
    <scope>NUCLEOTIDE SEQUENCE [LARGE SCALE GENOMIC DNA]</scope>
    <source>
        <strain evidence="2">NBRC 3266</strain>
    </source>
</reference>
<protein>
    <submittedName>
        <fullName evidence="1">Uncharacterized protein</fullName>
    </submittedName>
</protein>
<proteinExistence type="predicted"/>
<dbReference type="RefSeq" id="WP_099287255.1">
    <property type="nucleotide sequence ID" value="NZ_BEWP01000012.1"/>
</dbReference>
<evidence type="ECO:0000313" key="1">
    <source>
        <dbReference type="EMBL" id="GLQ66066.1"/>
    </source>
</evidence>
<evidence type="ECO:0000313" key="2">
    <source>
        <dbReference type="Proteomes" id="UP001156629"/>
    </source>
</evidence>
<dbReference type="GeneID" id="76195524"/>
<accession>A0ABQ5WRI0</accession>
<organism evidence="1 2">
    <name type="scientific">Gluconobacter kondonii</name>
    <dbReference type="NCBI Taxonomy" id="941463"/>
    <lineage>
        <taxon>Bacteria</taxon>
        <taxon>Pseudomonadati</taxon>
        <taxon>Pseudomonadota</taxon>
        <taxon>Alphaproteobacteria</taxon>
        <taxon>Acetobacterales</taxon>
        <taxon>Acetobacteraceae</taxon>
        <taxon>Gluconobacter</taxon>
    </lineage>
</organism>
<dbReference type="Proteomes" id="UP001156629">
    <property type="component" value="Unassembled WGS sequence"/>
</dbReference>
<comment type="caution">
    <text evidence="1">The sequence shown here is derived from an EMBL/GenBank/DDBJ whole genome shotgun (WGS) entry which is preliminary data.</text>
</comment>
<dbReference type="EMBL" id="BSNV01000007">
    <property type="protein sequence ID" value="GLQ66066.1"/>
    <property type="molecule type" value="Genomic_DNA"/>
</dbReference>
<name>A0ABQ5WRI0_9PROT</name>
<keyword evidence="2" id="KW-1185">Reference proteome</keyword>